<feature type="transmembrane region" description="Helical" evidence="14">
    <location>
        <begin position="1166"/>
        <end position="1186"/>
    </location>
</feature>
<dbReference type="Pfam" id="PF01061">
    <property type="entry name" value="ABC2_membrane"/>
    <property type="match status" value="1"/>
</dbReference>
<dbReference type="CDD" id="cd00200">
    <property type="entry name" value="WD40"/>
    <property type="match status" value="1"/>
</dbReference>
<evidence type="ECO:0000256" key="6">
    <source>
        <dbReference type="ARBA" id="ARBA00022741"/>
    </source>
</evidence>
<reference evidence="16" key="1">
    <citation type="submission" date="2021-01" db="EMBL/GenBank/DDBJ databases">
        <authorList>
            <person name="Bezrukov I."/>
        </authorList>
    </citation>
    <scope>NUCLEOTIDE SEQUENCE</scope>
</reference>
<dbReference type="GO" id="GO:0016887">
    <property type="term" value="F:ATP hydrolysis activity"/>
    <property type="evidence" value="ECO:0007669"/>
    <property type="project" value="InterPro"/>
</dbReference>
<keyword evidence="10" id="KW-0009">Actin-binding</keyword>
<dbReference type="EMBL" id="LR999455">
    <property type="protein sequence ID" value="CAE6061851.1"/>
    <property type="molecule type" value="Genomic_DNA"/>
</dbReference>
<sequence>MAKLLETFPCVPSTERGRGILISGDPKSDTILYCNGRSVFIRSLRQPQDVQVYGEHGYAVTVARYSPNGEWIASADVSGTVRVWGTHNGFVLKNEFRVLAGRIDDLQWSFDGLRIVASGDGKGKSLVRSFAWDSGNTMGDFDGHSRRVLSCAFKPTRPFRIATCGEDFLVNFYDGPPFKEHSNFVNCIRYSPDGTKFITVSSDKKGMIYDGKTGDKIGELASEDGHKGSIYAVSWSPDSKRVLTVSADKSAKVWEVAEDGTVGSVIKTLTFIESGGAEDMLVGCLWQNDHLITVSLGGTMSLFSADDMDKPPLLLSGHIKNVTSLAVLGANQKTILSCSYDGLIVKWLQGVGYSCKLQMKDTKIKRLAATESSIFLSGFDNKVWRIPLTDNEFGAAEHVDIGHQPLDISIAVDSPESTSLVSFDSGVVLLNGLNILSKIDLGFAVAASVISPDGKEAIVGGQDGKLHIYSVSGDNSLKEEAVLEKHRGALTVIRYSPDLTMFASGDANREAVVWDRETKQVKLNNMLFHTARINCLAWSPNSTMVATGSIDTCVIVYEVDKPASSRITVRNAHLGGVNAVGFIDDCTVASSGEDASVRLWHIEPQDIQIMAPFGGKSLVDAVSGIGGNGVGRALAAVAAALLVRLFAGPGIALLPENEADDDYAETEDGGGDSSPGKIRPVTIRWRNITCSLSDKSSKSVRFLLKNVSGEAKPGRLLAIMGPSGSGKTTLLNVLAGQLSSSPRLHLSGLLEVNGKPSSSRAYKLAFVRQEDLFFSQLTVRETLSFAAELQLPEISSAEERDDYVNNLLLKLGLVSCADSCVGDAKVRGISGGEKKRLSLACELIASPSVIFADEPTTGLDAFQAEKVMETLQKLAQDGHTVICSIHQPRGSVYAKFDDIVLLTEGTLVYAGPAGKEPLTYFGNFGFLCPEHVNPAEFLADLISVDYSSSETVYSSQKRVHALVDAFSQRSSSVRYATPLGIKDETKNSIRPRRKAIVERKDGWWRQFFLLLKRAWMQASRDGPTNKVRARMSVASALIFGSVFWRMGKSQTSIQDRMGLLQVAAINTAMAALTKTVGVFPKERAIVDRERSKGSYSLGPYLLSKTIAEIPIGAAFPLMFGAVLYPMARLNPTLSRFGKFCGIVTVESFAASAMGLTVGAMVPSTEAAMAVGPSLMTVFIVFGGYYVNADNTPIIFRWIPRASLIRWAFQGLCINEFSGLKFDHQNTFDVQTGEQALERLSFGGRRIRETIAAQSRILMFWYSATYLLLEKNKPKYQKLELLVDNGESESPGVQLDEAEIDQAEEPEDDDIKQPLEDQSQTLDSEDELDEIRPFVLEAGSKVSE</sequence>
<dbReference type="GO" id="GO:0016020">
    <property type="term" value="C:membrane"/>
    <property type="evidence" value="ECO:0007669"/>
    <property type="project" value="UniProtKB-SubCell"/>
</dbReference>
<evidence type="ECO:0000256" key="7">
    <source>
        <dbReference type="ARBA" id="ARBA00022840"/>
    </source>
</evidence>
<evidence type="ECO:0000256" key="3">
    <source>
        <dbReference type="ARBA" id="ARBA00022574"/>
    </source>
</evidence>
<feature type="compositionally biased region" description="Acidic residues" evidence="13">
    <location>
        <begin position="1295"/>
        <end position="1309"/>
    </location>
</feature>
<dbReference type="InterPro" id="IPR027417">
    <property type="entry name" value="P-loop_NTPase"/>
</dbReference>
<dbReference type="PANTHER" id="PTHR19856">
    <property type="entry name" value="WD-REPEATCONTAINING PROTEIN WDR1"/>
    <property type="match status" value="1"/>
</dbReference>
<dbReference type="InterPro" id="IPR003439">
    <property type="entry name" value="ABC_transporter-like_ATP-bd"/>
</dbReference>
<dbReference type="InterPro" id="IPR011047">
    <property type="entry name" value="Quinoprotein_ADH-like_sf"/>
</dbReference>
<gene>
    <name evidence="16" type="ORF">AARE701A_LOCUS11760</name>
</gene>
<feature type="region of interest" description="Disordered" evidence="13">
    <location>
        <begin position="1286"/>
        <end position="1332"/>
    </location>
</feature>
<dbReference type="SMART" id="SM00320">
    <property type="entry name" value="WD40"/>
    <property type="match status" value="11"/>
</dbReference>
<dbReference type="SUPFAM" id="SSF52540">
    <property type="entry name" value="P-loop containing nucleoside triphosphate hydrolases"/>
    <property type="match status" value="1"/>
</dbReference>
<dbReference type="PROSITE" id="PS00211">
    <property type="entry name" value="ABC_TRANSPORTER_1"/>
    <property type="match status" value="1"/>
</dbReference>
<dbReference type="InterPro" id="IPR003593">
    <property type="entry name" value="AAA+_ATPase"/>
</dbReference>
<evidence type="ECO:0000259" key="15">
    <source>
        <dbReference type="PROSITE" id="PS50893"/>
    </source>
</evidence>
<keyword evidence="9 14" id="KW-0472">Membrane</keyword>
<dbReference type="InterPro" id="IPR017871">
    <property type="entry name" value="ABC_transporter-like_CS"/>
</dbReference>
<dbReference type="GO" id="GO:0051015">
    <property type="term" value="F:actin filament binding"/>
    <property type="evidence" value="ECO:0007669"/>
    <property type="project" value="TreeGrafter"/>
</dbReference>
<dbReference type="PANTHER" id="PTHR19856:SF5">
    <property type="entry name" value="ACTIN-INTERACTING PROTEIN 1-1"/>
    <property type="match status" value="1"/>
</dbReference>
<evidence type="ECO:0000256" key="10">
    <source>
        <dbReference type="ARBA" id="ARBA00023203"/>
    </source>
</evidence>
<keyword evidence="3 12" id="KW-0853">WD repeat</keyword>
<evidence type="ECO:0000313" key="17">
    <source>
        <dbReference type="Proteomes" id="UP000682877"/>
    </source>
</evidence>
<feature type="repeat" description="WD" evidence="12">
    <location>
        <begin position="223"/>
        <end position="264"/>
    </location>
</feature>
<evidence type="ECO:0000256" key="8">
    <source>
        <dbReference type="ARBA" id="ARBA00022989"/>
    </source>
</evidence>
<dbReference type="Gene3D" id="2.130.10.10">
    <property type="entry name" value="YVTN repeat-like/Quinoprotein amine dehydrogenase"/>
    <property type="match status" value="2"/>
</dbReference>
<dbReference type="GO" id="GO:0030042">
    <property type="term" value="P:actin filament depolymerization"/>
    <property type="evidence" value="ECO:0007669"/>
    <property type="project" value="TreeGrafter"/>
</dbReference>
<dbReference type="FunFam" id="2.130.10.10:FF:000167">
    <property type="entry name" value="Actin-interacting protein 1"/>
    <property type="match status" value="1"/>
</dbReference>
<keyword evidence="8 14" id="KW-1133">Transmembrane helix</keyword>
<dbReference type="PROSITE" id="PS50893">
    <property type="entry name" value="ABC_TRANSPORTER_2"/>
    <property type="match status" value="1"/>
</dbReference>
<dbReference type="GO" id="GO:0030864">
    <property type="term" value="C:cortical actin cytoskeleton"/>
    <property type="evidence" value="ECO:0007669"/>
    <property type="project" value="TreeGrafter"/>
</dbReference>
<dbReference type="Gene3D" id="3.40.50.300">
    <property type="entry name" value="P-loop containing nucleotide triphosphate hydrolases"/>
    <property type="match status" value="1"/>
</dbReference>
<feature type="domain" description="ABC transporter" evidence="15">
    <location>
        <begin position="683"/>
        <end position="929"/>
    </location>
</feature>
<evidence type="ECO:0000256" key="5">
    <source>
        <dbReference type="ARBA" id="ARBA00022737"/>
    </source>
</evidence>
<dbReference type="FunFam" id="2.130.10.10:FF:000102">
    <property type="entry name" value="Actin-interacting protein 1"/>
    <property type="match status" value="1"/>
</dbReference>
<protein>
    <recommendedName>
        <fullName evidence="15">ABC transporter domain-containing protein</fullName>
    </recommendedName>
</protein>
<evidence type="ECO:0000256" key="11">
    <source>
        <dbReference type="ARBA" id="ARBA00058835"/>
    </source>
</evidence>
<evidence type="ECO:0000256" key="2">
    <source>
        <dbReference type="ARBA" id="ARBA00022448"/>
    </source>
</evidence>
<dbReference type="InterPro" id="IPR043926">
    <property type="entry name" value="ABCG_dom"/>
</dbReference>
<dbReference type="Pfam" id="PF00005">
    <property type="entry name" value="ABC_tran"/>
    <property type="match status" value="1"/>
</dbReference>
<dbReference type="InterPro" id="IPR015943">
    <property type="entry name" value="WD40/YVTN_repeat-like_dom_sf"/>
</dbReference>
<dbReference type="PROSITE" id="PS00678">
    <property type="entry name" value="WD_REPEATS_1"/>
    <property type="match status" value="1"/>
</dbReference>
<dbReference type="InterPro" id="IPR013525">
    <property type="entry name" value="ABC2_TM"/>
</dbReference>
<feature type="repeat" description="WD" evidence="12">
    <location>
        <begin position="178"/>
        <end position="219"/>
    </location>
</feature>
<dbReference type="CDD" id="cd03213">
    <property type="entry name" value="ABCG_EPDR"/>
    <property type="match status" value="1"/>
</dbReference>
<dbReference type="Proteomes" id="UP000682877">
    <property type="component" value="Chromosome 5"/>
</dbReference>
<keyword evidence="5" id="KW-0677">Repeat</keyword>
<keyword evidence="17" id="KW-1185">Reference proteome</keyword>
<dbReference type="InterPro" id="IPR019775">
    <property type="entry name" value="WD40_repeat_CS"/>
</dbReference>
<keyword evidence="4 14" id="KW-0812">Transmembrane</keyword>
<dbReference type="GO" id="GO:0140359">
    <property type="term" value="F:ABC-type transporter activity"/>
    <property type="evidence" value="ECO:0007669"/>
    <property type="project" value="InterPro"/>
</dbReference>
<organism evidence="16 17">
    <name type="scientific">Arabidopsis arenosa</name>
    <name type="common">Sand rock-cress</name>
    <name type="synonym">Cardaminopsis arenosa</name>
    <dbReference type="NCBI Taxonomy" id="38785"/>
    <lineage>
        <taxon>Eukaryota</taxon>
        <taxon>Viridiplantae</taxon>
        <taxon>Streptophyta</taxon>
        <taxon>Embryophyta</taxon>
        <taxon>Tracheophyta</taxon>
        <taxon>Spermatophyta</taxon>
        <taxon>Magnoliopsida</taxon>
        <taxon>eudicotyledons</taxon>
        <taxon>Gunneridae</taxon>
        <taxon>Pentapetalae</taxon>
        <taxon>rosids</taxon>
        <taxon>malvids</taxon>
        <taxon>Brassicales</taxon>
        <taxon>Brassicaceae</taxon>
        <taxon>Camelineae</taxon>
        <taxon>Arabidopsis</taxon>
    </lineage>
</organism>
<evidence type="ECO:0000313" key="16">
    <source>
        <dbReference type="EMBL" id="CAE6061851.1"/>
    </source>
</evidence>
<dbReference type="GO" id="GO:0005524">
    <property type="term" value="F:ATP binding"/>
    <property type="evidence" value="ECO:0007669"/>
    <property type="project" value="UniProtKB-KW"/>
</dbReference>
<dbReference type="InterPro" id="IPR001680">
    <property type="entry name" value="WD40_rpt"/>
</dbReference>
<evidence type="ECO:0000256" key="4">
    <source>
        <dbReference type="ARBA" id="ARBA00022692"/>
    </source>
</evidence>
<dbReference type="PROSITE" id="PS50294">
    <property type="entry name" value="WD_REPEATS_REGION"/>
    <property type="match status" value="3"/>
</dbReference>
<evidence type="ECO:0000256" key="1">
    <source>
        <dbReference type="ARBA" id="ARBA00004141"/>
    </source>
</evidence>
<feature type="repeat" description="WD" evidence="12">
    <location>
        <begin position="483"/>
        <end position="524"/>
    </location>
</feature>
<evidence type="ECO:0000256" key="14">
    <source>
        <dbReference type="SAM" id="Phobius"/>
    </source>
</evidence>
<dbReference type="SUPFAM" id="SSF50998">
    <property type="entry name" value="Quinoprotein alcohol dehydrogenase-like"/>
    <property type="match status" value="1"/>
</dbReference>
<proteinExistence type="predicted"/>
<feature type="repeat" description="WD" evidence="12">
    <location>
        <begin position="570"/>
        <end position="603"/>
    </location>
</feature>
<evidence type="ECO:0000256" key="12">
    <source>
        <dbReference type="PROSITE-ProRule" id="PRU00221"/>
    </source>
</evidence>
<feature type="repeat" description="WD" evidence="12">
    <location>
        <begin position="526"/>
        <end position="567"/>
    </location>
</feature>
<keyword evidence="6" id="KW-0547">Nucleotide-binding</keyword>
<evidence type="ECO:0000256" key="9">
    <source>
        <dbReference type="ARBA" id="ARBA00023136"/>
    </source>
</evidence>
<evidence type="ECO:0000256" key="13">
    <source>
        <dbReference type="SAM" id="MobiDB-lite"/>
    </source>
</evidence>
<dbReference type="PROSITE" id="PS50082">
    <property type="entry name" value="WD_REPEATS_2"/>
    <property type="match status" value="6"/>
</dbReference>
<feature type="transmembrane region" description="Helical" evidence="14">
    <location>
        <begin position="1100"/>
        <end position="1124"/>
    </location>
</feature>
<keyword evidence="2" id="KW-0813">Transport</keyword>
<name>A0A8S2AD55_ARAAE</name>
<feature type="transmembrane region" description="Helical" evidence="14">
    <location>
        <begin position="1136"/>
        <end position="1160"/>
    </location>
</feature>
<dbReference type="Pfam" id="PF19055">
    <property type="entry name" value="ABC2_membrane_7"/>
    <property type="match status" value="1"/>
</dbReference>
<keyword evidence="7" id="KW-0067">ATP-binding</keyword>
<comment type="subcellular location">
    <subcellularLocation>
        <location evidence="1">Membrane</location>
        <topology evidence="1">Multi-pass membrane protein</topology>
    </subcellularLocation>
</comment>
<accession>A0A8S2AD55</accession>
<dbReference type="SMART" id="SM00382">
    <property type="entry name" value="AAA"/>
    <property type="match status" value="1"/>
</dbReference>
<dbReference type="Pfam" id="PF00400">
    <property type="entry name" value="WD40"/>
    <property type="match status" value="8"/>
</dbReference>
<comment type="function">
    <text evidence="11">Binds actin. Enhances the F-actin depolymerization activity of actin-depolymerizing factor (ADF) proteins.</text>
</comment>
<feature type="repeat" description="WD" evidence="12">
    <location>
        <begin position="53"/>
        <end position="94"/>
    </location>
</feature>
<dbReference type="FunFam" id="3.40.50.300:FF:000903">
    <property type="entry name" value="ABC transporter G family member 7"/>
    <property type="match status" value="1"/>
</dbReference>